<feature type="domain" description="HTH tetR-type" evidence="6">
    <location>
        <begin position="2"/>
        <end position="62"/>
    </location>
</feature>
<reference evidence="7" key="1">
    <citation type="submission" date="2021-02" db="EMBL/GenBank/DDBJ databases">
        <title>Natrosporangium hydrolyticum gen. nov., sp. nov, a haloalkaliphilic actinobacterium from a soda solonchak soil.</title>
        <authorList>
            <person name="Sorokin D.Y."/>
            <person name="Khijniak T.V."/>
            <person name="Zakharycheva A.P."/>
            <person name="Boueva O.V."/>
            <person name="Ariskina E.V."/>
            <person name="Hahnke R.L."/>
            <person name="Bunk B."/>
            <person name="Sproer C."/>
            <person name="Schumann P."/>
            <person name="Evtushenko L.I."/>
            <person name="Kublanov I.V."/>
        </authorList>
    </citation>
    <scope>NUCLEOTIDE SEQUENCE</scope>
    <source>
        <strain evidence="7">DSM 106523</strain>
    </source>
</reference>
<feature type="DNA-binding region" description="H-T-H motif" evidence="5">
    <location>
        <begin position="25"/>
        <end position="44"/>
    </location>
</feature>
<gene>
    <name evidence="7" type="ORF">JQS43_16040</name>
</gene>
<dbReference type="Proteomes" id="UP000662857">
    <property type="component" value="Chromosome"/>
</dbReference>
<sequence>MSGRREQILRAAGEIATERGMSALSVRAVADRAGIGASTLRHYFPTQRALLDAVAGLTLNAQLSDLRITDRSVPPAERLTECLAQFLPPTDHDRLGLEQWLALYAAALGPERTDQARQLLSAFTAHARHRVDAWFEVLAEEGALPAADLPRHATVLLALIDGLCLQLLTPEPATSLREVRELLADAVERQVFGGRDPEAR</sequence>
<dbReference type="InterPro" id="IPR001647">
    <property type="entry name" value="HTH_TetR"/>
</dbReference>
<dbReference type="PANTHER" id="PTHR30055:SF234">
    <property type="entry name" value="HTH-TYPE TRANSCRIPTIONAL REGULATOR BETI"/>
    <property type="match status" value="1"/>
</dbReference>
<evidence type="ECO:0000256" key="2">
    <source>
        <dbReference type="ARBA" id="ARBA00023015"/>
    </source>
</evidence>
<dbReference type="SUPFAM" id="SSF46689">
    <property type="entry name" value="Homeodomain-like"/>
    <property type="match status" value="1"/>
</dbReference>
<keyword evidence="2" id="KW-0805">Transcription regulation</keyword>
<dbReference type="Gene3D" id="1.10.357.10">
    <property type="entry name" value="Tetracycline Repressor, domain 2"/>
    <property type="match status" value="1"/>
</dbReference>
<dbReference type="InterPro" id="IPR039538">
    <property type="entry name" value="BetI_C"/>
</dbReference>
<dbReference type="SUPFAM" id="SSF48498">
    <property type="entry name" value="Tetracyclin repressor-like, C-terminal domain"/>
    <property type="match status" value="1"/>
</dbReference>
<dbReference type="Pfam" id="PF13977">
    <property type="entry name" value="TetR_C_6"/>
    <property type="match status" value="1"/>
</dbReference>
<evidence type="ECO:0000259" key="6">
    <source>
        <dbReference type="PROSITE" id="PS50977"/>
    </source>
</evidence>
<evidence type="ECO:0000256" key="5">
    <source>
        <dbReference type="PROSITE-ProRule" id="PRU00335"/>
    </source>
</evidence>
<evidence type="ECO:0000313" key="7">
    <source>
        <dbReference type="EMBL" id="QSB13146.1"/>
    </source>
</evidence>
<dbReference type="InterPro" id="IPR050109">
    <property type="entry name" value="HTH-type_TetR-like_transc_reg"/>
</dbReference>
<dbReference type="AlphaFoldDB" id="A0A895YF30"/>
<keyword evidence="8" id="KW-1185">Reference proteome</keyword>
<evidence type="ECO:0000256" key="1">
    <source>
        <dbReference type="ARBA" id="ARBA00022491"/>
    </source>
</evidence>
<organism evidence="7 8">
    <name type="scientific">Natronosporangium hydrolyticum</name>
    <dbReference type="NCBI Taxonomy" id="2811111"/>
    <lineage>
        <taxon>Bacteria</taxon>
        <taxon>Bacillati</taxon>
        <taxon>Actinomycetota</taxon>
        <taxon>Actinomycetes</taxon>
        <taxon>Micromonosporales</taxon>
        <taxon>Micromonosporaceae</taxon>
        <taxon>Natronosporangium</taxon>
    </lineage>
</organism>
<proteinExistence type="predicted"/>
<dbReference type="InterPro" id="IPR009057">
    <property type="entry name" value="Homeodomain-like_sf"/>
</dbReference>
<evidence type="ECO:0000256" key="3">
    <source>
        <dbReference type="ARBA" id="ARBA00023125"/>
    </source>
</evidence>
<dbReference type="GO" id="GO:0000976">
    <property type="term" value="F:transcription cis-regulatory region binding"/>
    <property type="evidence" value="ECO:0007669"/>
    <property type="project" value="TreeGrafter"/>
</dbReference>
<protein>
    <submittedName>
        <fullName evidence="7">TetR family transcriptional regulator</fullName>
    </submittedName>
</protein>
<name>A0A895YF30_9ACTN</name>
<dbReference type="EMBL" id="CP070499">
    <property type="protein sequence ID" value="QSB13146.1"/>
    <property type="molecule type" value="Genomic_DNA"/>
</dbReference>
<dbReference type="PRINTS" id="PR00455">
    <property type="entry name" value="HTHTETR"/>
</dbReference>
<keyword evidence="1" id="KW-0678">Repressor</keyword>
<dbReference type="PANTHER" id="PTHR30055">
    <property type="entry name" value="HTH-TYPE TRANSCRIPTIONAL REGULATOR RUTR"/>
    <property type="match status" value="1"/>
</dbReference>
<dbReference type="KEGG" id="nhy:JQS43_16040"/>
<dbReference type="Pfam" id="PF00440">
    <property type="entry name" value="TetR_N"/>
    <property type="match status" value="1"/>
</dbReference>
<dbReference type="PROSITE" id="PS50977">
    <property type="entry name" value="HTH_TETR_2"/>
    <property type="match status" value="1"/>
</dbReference>
<keyword evidence="4" id="KW-0804">Transcription</keyword>
<accession>A0A895YF30</accession>
<evidence type="ECO:0000256" key="4">
    <source>
        <dbReference type="ARBA" id="ARBA00023163"/>
    </source>
</evidence>
<keyword evidence="3 5" id="KW-0238">DNA-binding</keyword>
<dbReference type="InterPro" id="IPR036271">
    <property type="entry name" value="Tet_transcr_reg_TetR-rel_C_sf"/>
</dbReference>
<dbReference type="RefSeq" id="WP_239675215.1">
    <property type="nucleotide sequence ID" value="NZ_CP070499.1"/>
</dbReference>
<evidence type="ECO:0000313" key="8">
    <source>
        <dbReference type="Proteomes" id="UP000662857"/>
    </source>
</evidence>
<dbReference type="GO" id="GO:0003700">
    <property type="term" value="F:DNA-binding transcription factor activity"/>
    <property type="evidence" value="ECO:0007669"/>
    <property type="project" value="TreeGrafter"/>
</dbReference>